<evidence type="ECO:0000313" key="2">
    <source>
        <dbReference type="Proteomes" id="UP000567293"/>
    </source>
</evidence>
<dbReference type="Pfam" id="PF06841">
    <property type="entry name" value="Phage_T4_gp19"/>
    <property type="match status" value="1"/>
</dbReference>
<keyword evidence="2" id="KW-1185">Reference proteome</keyword>
<dbReference type="InterPro" id="IPR010667">
    <property type="entry name" value="Phage_T4_Gp19"/>
</dbReference>
<protein>
    <submittedName>
        <fullName evidence="1">Phage tail protein</fullName>
    </submittedName>
</protein>
<reference evidence="1" key="1">
    <citation type="submission" date="2020-06" db="EMBL/GenBank/DDBJ databases">
        <title>Legume-microbial interactions unlock mineral nutrients during tropical forest succession.</title>
        <authorList>
            <person name="Epihov D.Z."/>
        </authorList>
    </citation>
    <scope>NUCLEOTIDE SEQUENCE [LARGE SCALE GENOMIC DNA]</scope>
    <source>
        <strain evidence="1">Pan2503</strain>
    </source>
</reference>
<name>A0A7V8NSE2_9BACT</name>
<comment type="caution">
    <text evidence="1">The sequence shown here is derived from an EMBL/GenBank/DDBJ whole genome shotgun (WGS) entry which is preliminary data.</text>
</comment>
<feature type="non-terminal residue" evidence="1">
    <location>
        <position position="133"/>
    </location>
</feature>
<organism evidence="1 2">
    <name type="scientific">Candidatus Acidiferrum panamense</name>
    <dbReference type="NCBI Taxonomy" id="2741543"/>
    <lineage>
        <taxon>Bacteria</taxon>
        <taxon>Pseudomonadati</taxon>
        <taxon>Acidobacteriota</taxon>
        <taxon>Terriglobia</taxon>
        <taxon>Candidatus Acidiferrales</taxon>
        <taxon>Candidatus Acidiferrum</taxon>
    </lineage>
</organism>
<dbReference type="EMBL" id="JACDQQ010001594">
    <property type="protein sequence ID" value="MBA0086600.1"/>
    <property type="molecule type" value="Genomic_DNA"/>
</dbReference>
<accession>A0A7V8NSE2</accession>
<dbReference type="GO" id="GO:0005198">
    <property type="term" value="F:structural molecule activity"/>
    <property type="evidence" value="ECO:0007669"/>
    <property type="project" value="InterPro"/>
</dbReference>
<dbReference type="Proteomes" id="UP000567293">
    <property type="component" value="Unassembled WGS sequence"/>
</dbReference>
<sequence>MTSRSLNSDPLRNFRFMVYMYHPAITSMAKMGFMAVSGLAVNNEVIPYREGGNNTTTRKMPGQSDFGPLTLTRGFMAAPIVAGNANVGTGTHEIYDWFTQIFTVQLGGGFGKPPRGQTQGNFRIGVTIDVLAH</sequence>
<gene>
    <name evidence="1" type="ORF">HRJ53_16590</name>
</gene>
<proteinExistence type="predicted"/>
<dbReference type="AlphaFoldDB" id="A0A7V8NSE2"/>
<evidence type="ECO:0000313" key="1">
    <source>
        <dbReference type="EMBL" id="MBA0086600.1"/>
    </source>
</evidence>